<evidence type="ECO:0000256" key="6">
    <source>
        <dbReference type="RuleBase" id="RU004168"/>
    </source>
</evidence>
<dbReference type="EMBL" id="AP024485">
    <property type="protein sequence ID" value="BCS89664.1"/>
    <property type="molecule type" value="Genomic_DNA"/>
</dbReference>
<dbReference type="InterPro" id="IPR017968">
    <property type="entry name" value="Acylphosphatase_CS"/>
</dbReference>
<dbReference type="Pfam" id="PF00708">
    <property type="entry name" value="Acylphosphatase"/>
    <property type="match status" value="1"/>
</dbReference>
<dbReference type="PRINTS" id="PR00112">
    <property type="entry name" value="ACYLPHPHTASE"/>
</dbReference>
<comment type="catalytic activity">
    <reaction evidence="3 4 5">
        <text>an acyl phosphate + H2O = a carboxylate + phosphate + H(+)</text>
        <dbReference type="Rhea" id="RHEA:14965"/>
        <dbReference type="ChEBI" id="CHEBI:15377"/>
        <dbReference type="ChEBI" id="CHEBI:15378"/>
        <dbReference type="ChEBI" id="CHEBI:29067"/>
        <dbReference type="ChEBI" id="CHEBI:43474"/>
        <dbReference type="ChEBI" id="CHEBI:59918"/>
        <dbReference type="EC" id="3.6.1.7"/>
    </reaction>
</comment>
<accession>A0ABM7P9C4</accession>
<dbReference type="Gene3D" id="3.30.70.100">
    <property type="match status" value="1"/>
</dbReference>
<feature type="active site" evidence="4">
    <location>
        <position position="35"/>
    </location>
</feature>
<dbReference type="PROSITE" id="PS00150">
    <property type="entry name" value="ACYLPHOSPHATASE_1"/>
    <property type="match status" value="1"/>
</dbReference>
<dbReference type="Proteomes" id="UP001053296">
    <property type="component" value="Chromosome"/>
</dbReference>
<proteinExistence type="inferred from homology"/>
<evidence type="ECO:0000259" key="7">
    <source>
        <dbReference type="PROSITE" id="PS51160"/>
    </source>
</evidence>
<organism evidence="8 9">
    <name type="scientific">Pseudodesulfovibrio sediminis</name>
    <dbReference type="NCBI Taxonomy" id="2810563"/>
    <lineage>
        <taxon>Bacteria</taxon>
        <taxon>Pseudomonadati</taxon>
        <taxon>Thermodesulfobacteriota</taxon>
        <taxon>Desulfovibrionia</taxon>
        <taxon>Desulfovibrionales</taxon>
        <taxon>Desulfovibrionaceae</taxon>
    </lineage>
</organism>
<dbReference type="InterPro" id="IPR001792">
    <property type="entry name" value="Acylphosphatase-like_dom"/>
</dbReference>
<dbReference type="PANTHER" id="PTHR47268:SF4">
    <property type="entry name" value="ACYLPHOSPHATASE"/>
    <property type="match status" value="1"/>
</dbReference>
<protein>
    <recommendedName>
        <fullName evidence="2 4">Acylphosphatase</fullName>
        <ecNumber evidence="2 4">3.6.1.7</ecNumber>
    </recommendedName>
</protein>
<dbReference type="PROSITE" id="PS51160">
    <property type="entry name" value="ACYLPHOSPHATASE_3"/>
    <property type="match status" value="1"/>
</dbReference>
<evidence type="ECO:0000256" key="1">
    <source>
        <dbReference type="ARBA" id="ARBA00005614"/>
    </source>
</evidence>
<name>A0ABM7P9C4_9BACT</name>
<dbReference type="EC" id="3.6.1.7" evidence="2 4"/>
<evidence type="ECO:0000256" key="3">
    <source>
        <dbReference type="ARBA" id="ARBA00047645"/>
    </source>
</evidence>
<keyword evidence="4 5" id="KW-0378">Hydrolase</keyword>
<dbReference type="SUPFAM" id="SSF54975">
    <property type="entry name" value="Acylphosphatase/BLUF domain-like"/>
    <property type="match status" value="1"/>
</dbReference>
<evidence type="ECO:0000313" key="8">
    <source>
        <dbReference type="EMBL" id="BCS89664.1"/>
    </source>
</evidence>
<dbReference type="InterPro" id="IPR036046">
    <property type="entry name" value="Acylphosphatase-like_dom_sf"/>
</dbReference>
<dbReference type="PANTHER" id="PTHR47268">
    <property type="entry name" value="ACYLPHOSPHATASE"/>
    <property type="match status" value="1"/>
</dbReference>
<evidence type="ECO:0000256" key="2">
    <source>
        <dbReference type="ARBA" id="ARBA00012150"/>
    </source>
</evidence>
<dbReference type="RefSeq" id="WP_229591629.1">
    <property type="nucleotide sequence ID" value="NZ_AP024485.1"/>
</dbReference>
<reference evidence="8" key="1">
    <citation type="journal article" date="2022" name="Arch. Microbiol.">
        <title>Pseudodesulfovibrio sediminis sp. nov., a mesophilic and neutrophilic sulfate-reducing bacterium isolated from sediment of a brackish lake.</title>
        <authorList>
            <person name="Takahashi A."/>
            <person name="Kojima H."/>
            <person name="Watanabe M."/>
            <person name="Fukui M."/>
        </authorList>
    </citation>
    <scope>NUCLEOTIDE SEQUENCE</scope>
    <source>
        <strain evidence="8">SF6</strain>
    </source>
</reference>
<keyword evidence="9" id="KW-1185">Reference proteome</keyword>
<evidence type="ECO:0000256" key="4">
    <source>
        <dbReference type="PROSITE-ProRule" id="PRU00520"/>
    </source>
</evidence>
<comment type="similarity">
    <text evidence="1 6">Belongs to the acylphosphatase family.</text>
</comment>
<gene>
    <name evidence="8" type="primary">acyP</name>
    <name evidence="8" type="ORF">PSDVSF_29060</name>
</gene>
<sequence length="89" mass="10290">MQFRAIVHGEVQGVWFRAWTRDMAREAGVTGWVRNLPSGDVETVAEGDETRLKRFEARLWDGPPLARVTAIDATWTDDTDDFTHFEIRR</sequence>
<dbReference type="PROSITE" id="PS00151">
    <property type="entry name" value="ACYLPHOSPHATASE_2"/>
    <property type="match status" value="1"/>
</dbReference>
<evidence type="ECO:0000256" key="5">
    <source>
        <dbReference type="RuleBase" id="RU000553"/>
    </source>
</evidence>
<dbReference type="InterPro" id="IPR020456">
    <property type="entry name" value="Acylphosphatase"/>
</dbReference>
<evidence type="ECO:0000313" key="9">
    <source>
        <dbReference type="Proteomes" id="UP001053296"/>
    </source>
</evidence>
<feature type="active site" evidence="4">
    <location>
        <position position="17"/>
    </location>
</feature>
<feature type="domain" description="Acylphosphatase-like" evidence="7">
    <location>
        <begin position="2"/>
        <end position="89"/>
    </location>
</feature>